<comment type="caution">
    <text evidence="2">The sequence shown here is derived from an EMBL/GenBank/DDBJ whole genome shotgun (WGS) entry which is preliminary data.</text>
</comment>
<organism evidence="2 3">
    <name type="scientific">Pleurodeles waltl</name>
    <name type="common">Iberian ribbed newt</name>
    <dbReference type="NCBI Taxonomy" id="8319"/>
    <lineage>
        <taxon>Eukaryota</taxon>
        <taxon>Metazoa</taxon>
        <taxon>Chordata</taxon>
        <taxon>Craniata</taxon>
        <taxon>Vertebrata</taxon>
        <taxon>Euteleostomi</taxon>
        <taxon>Amphibia</taxon>
        <taxon>Batrachia</taxon>
        <taxon>Caudata</taxon>
        <taxon>Salamandroidea</taxon>
        <taxon>Salamandridae</taxon>
        <taxon>Pleurodelinae</taxon>
        <taxon>Pleurodeles</taxon>
    </lineage>
</organism>
<evidence type="ECO:0000313" key="3">
    <source>
        <dbReference type="Proteomes" id="UP001066276"/>
    </source>
</evidence>
<feature type="compositionally biased region" description="Basic and acidic residues" evidence="1">
    <location>
        <begin position="57"/>
        <end position="66"/>
    </location>
</feature>
<gene>
    <name evidence="2" type="ORF">NDU88_008236</name>
</gene>
<dbReference type="Proteomes" id="UP001066276">
    <property type="component" value="Chromosome 5"/>
</dbReference>
<evidence type="ECO:0000256" key="1">
    <source>
        <dbReference type="SAM" id="MobiDB-lite"/>
    </source>
</evidence>
<reference evidence="2" key="1">
    <citation type="journal article" date="2022" name="bioRxiv">
        <title>Sequencing and chromosome-scale assembly of the giantPleurodeles waltlgenome.</title>
        <authorList>
            <person name="Brown T."/>
            <person name="Elewa A."/>
            <person name="Iarovenko S."/>
            <person name="Subramanian E."/>
            <person name="Araus A.J."/>
            <person name="Petzold A."/>
            <person name="Susuki M."/>
            <person name="Suzuki K.-i.T."/>
            <person name="Hayashi T."/>
            <person name="Toyoda A."/>
            <person name="Oliveira C."/>
            <person name="Osipova E."/>
            <person name="Leigh N.D."/>
            <person name="Simon A."/>
            <person name="Yun M.H."/>
        </authorList>
    </citation>
    <scope>NUCLEOTIDE SEQUENCE</scope>
    <source>
        <strain evidence="2">20211129_DDA</strain>
        <tissue evidence="2">Liver</tissue>
    </source>
</reference>
<dbReference type="AlphaFoldDB" id="A0AAV7RSK6"/>
<evidence type="ECO:0000313" key="2">
    <source>
        <dbReference type="EMBL" id="KAJ1155506.1"/>
    </source>
</evidence>
<sequence>MKAAAVPRALQASKAGKILPGSGDRASCATRPRPQITLLRLEEQTGHQHPGGPRFSARRDLGHRSADPGLRAQEQAISKGEKRLKAAPCEHHKDKHTCPIAKEPW</sequence>
<dbReference type="EMBL" id="JANPWB010000009">
    <property type="protein sequence ID" value="KAJ1155506.1"/>
    <property type="molecule type" value="Genomic_DNA"/>
</dbReference>
<keyword evidence="3" id="KW-1185">Reference proteome</keyword>
<accession>A0AAV7RSK6</accession>
<feature type="region of interest" description="Disordered" evidence="1">
    <location>
        <begin position="1"/>
        <end position="30"/>
    </location>
</feature>
<proteinExistence type="predicted"/>
<feature type="region of interest" description="Disordered" evidence="1">
    <location>
        <begin position="42"/>
        <end position="69"/>
    </location>
</feature>
<name>A0AAV7RSK6_PLEWA</name>
<protein>
    <submittedName>
        <fullName evidence="2">Uncharacterized protein</fullName>
    </submittedName>
</protein>